<dbReference type="RefSeq" id="WP_188699438.1">
    <property type="nucleotide sequence ID" value="NZ_BMMQ01000001.1"/>
</dbReference>
<protein>
    <recommendedName>
        <fullName evidence="3">Phage tail protein</fullName>
    </recommendedName>
</protein>
<comment type="caution">
    <text evidence="1">The sequence shown here is derived from an EMBL/GenBank/DDBJ whole genome shotgun (WGS) entry which is preliminary data.</text>
</comment>
<keyword evidence="2" id="KW-1185">Reference proteome</keyword>
<evidence type="ECO:0000313" key="2">
    <source>
        <dbReference type="Proteomes" id="UP000638043"/>
    </source>
</evidence>
<name>A0ABQ2MV15_9MICO</name>
<gene>
    <name evidence="1" type="ORF">GCM10010910_01420</name>
</gene>
<sequence length="253" mass="27767">MADELLITTPLGFRAAGDERLDLTWTVSKLTGWFERAGVKSERSSRAWGDGDYSAPSFREAKLPAFEGLCFSRSGAEQHHFLQMLEAQLGNGEMTRFTVQGAAGTTWADAKLDSEPTFEMGLYGRTLRYRATMYVPSGYRYGDLREYASGERAYHRGTAEAVPRFVVTGAMPSGYRIQAGGLTFTVTQALAAGQTHTIDFADGGMVYRNGVLQRGVYAHPRQMWTVPRGIGIVHTLAPISGTGTLKVQLTDTY</sequence>
<organism evidence="1 2">
    <name type="scientific">Microbacterium nanhaiense</name>
    <dbReference type="NCBI Taxonomy" id="1301026"/>
    <lineage>
        <taxon>Bacteria</taxon>
        <taxon>Bacillati</taxon>
        <taxon>Actinomycetota</taxon>
        <taxon>Actinomycetes</taxon>
        <taxon>Micrococcales</taxon>
        <taxon>Microbacteriaceae</taxon>
        <taxon>Microbacterium</taxon>
    </lineage>
</organism>
<proteinExistence type="predicted"/>
<evidence type="ECO:0008006" key="3">
    <source>
        <dbReference type="Google" id="ProtNLM"/>
    </source>
</evidence>
<dbReference type="EMBL" id="BMMQ01000001">
    <property type="protein sequence ID" value="GGO59146.1"/>
    <property type="molecule type" value="Genomic_DNA"/>
</dbReference>
<evidence type="ECO:0000313" key="1">
    <source>
        <dbReference type="EMBL" id="GGO59146.1"/>
    </source>
</evidence>
<reference evidence="2" key="1">
    <citation type="journal article" date="2019" name="Int. J. Syst. Evol. Microbiol.">
        <title>The Global Catalogue of Microorganisms (GCM) 10K type strain sequencing project: providing services to taxonomists for standard genome sequencing and annotation.</title>
        <authorList>
            <consortium name="The Broad Institute Genomics Platform"/>
            <consortium name="The Broad Institute Genome Sequencing Center for Infectious Disease"/>
            <person name="Wu L."/>
            <person name="Ma J."/>
        </authorList>
    </citation>
    <scope>NUCLEOTIDE SEQUENCE [LARGE SCALE GENOMIC DNA]</scope>
    <source>
        <strain evidence="2">CGMCC 4.7181</strain>
    </source>
</reference>
<dbReference type="Proteomes" id="UP000638043">
    <property type="component" value="Unassembled WGS sequence"/>
</dbReference>
<accession>A0ABQ2MV15</accession>